<dbReference type="Gene3D" id="1.10.287.1120">
    <property type="entry name" value="Bipartite methylase S protein"/>
    <property type="match status" value="1"/>
</dbReference>
<evidence type="ECO:0000313" key="5">
    <source>
        <dbReference type="EMBL" id="SYZ78160.1"/>
    </source>
</evidence>
<evidence type="ECO:0000259" key="4">
    <source>
        <dbReference type="Pfam" id="PF01420"/>
    </source>
</evidence>
<dbReference type="GO" id="GO:0009307">
    <property type="term" value="P:DNA restriction-modification system"/>
    <property type="evidence" value="ECO:0007669"/>
    <property type="project" value="UniProtKB-KW"/>
</dbReference>
<sequence>MSKNKQQIPDIRFKGFTDVWEQRKLKDVAPLQRGFDLPKSKINEGPYPVLFSNGIGGWNSEYKAKAPGVVTGRSGSIGNVVFVEENYWPHNTSLWVTNFFDNDPRYVYYLYQHIDLSKFGTGSGVPTLNRNDVHDYSVIIPKPEEQTNIASLFKSIDDTITLHQRQMYYYKELKKATLQKMFPREGEKVPEVRFDGFTGEWEQRKLGEHVTIKSGWSPSNFVRTNSEGFELFIKVDDLNYSSREQKDSQMRVNDNPRFQKMKKGSIIFPKRGAAIMTNKVRILSSDAYMDTNMMALEPQEIDGDFLYTFIALTGLYKIADTSTIPQINNKHIEPYIIYCPSIEEQDKIGSFFKKLDETIVLNQQKVKNYQKLKEVVLKRMFA</sequence>
<dbReference type="PANTHER" id="PTHR30408">
    <property type="entry name" value="TYPE-1 RESTRICTION ENZYME ECOKI SPECIFICITY PROTEIN"/>
    <property type="match status" value="1"/>
</dbReference>
<keyword evidence="5" id="KW-0540">Nuclease</keyword>
<accession>A0A383TCV0</accession>
<dbReference type="CDD" id="cd17267">
    <property type="entry name" value="RMtype1_S_EcoAO83I-TRD1-CR1_like"/>
    <property type="match status" value="1"/>
</dbReference>
<keyword evidence="2" id="KW-0680">Restriction system</keyword>
<dbReference type="RefSeq" id="WP_200831719.1">
    <property type="nucleotide sequence ID" value="NZ_UNRR01000013.1"/>
</dbReference>
<dbReference type="InterPro" id="IPR000055">
    <property type="entry name" value="Restrct_endonuc_typeI_TRD"/>
</dbReference>
<keyword evidence="5" id="KW-0378">Hydrolase</keyword>
<dbReference type="SUPFAM" id="SSF116734">
    <property type="entry name" value="DNA methylase specificity domain"/>
    <property type="match status" value="2"/>
</dbReference>
<gene>
    <name evidence="5" type="ORF">TART1_0938</name>
</gene>
<evidence type="ECO:0000256" key="1">
    <source>
        <dbReference type="ARBA" id="ARBA00010923"/>
    </source>
</evidence>
<dbReference type="Gene3D" id="3.90.220.20">
    <property type="entry name" value="DNA methylase specificity domains"/>
    <property type="match status" value="2"/>
</dbReference>
<organism evidence="5 6">
    <name type="scientific">Trichococcus shcherbakoviae</name>
    <dbReference type="NCBI Taxonomy" id="2094020"/>
    <lineage>
        <taxon>Bacteria</taxon>
        <taxon>Bacillati</taxon>
        <taxon>Bacillota</taxon>
        <taxon>Bacilli</taxon>
        <taxon>Lactobacillales</taxon>
        <taxon>Carnobacteriaceae</taxon>
        <taxon>Trichococcus</taxon>
    </lineage>
</organism>
<dbReference type="GO" id="GO:0004519">
    <property type="term" value="F:endonuclease activity"/>
    <property type="evidence" value="ECO:0007669"/>
    <property type="project" value="UniProtKB-KW"/>
</dbReference>
<comment type="similarity">
    <text evidence="1">Belongs to the type-I restriction system S methylase family.</text>
</comment>
<name>A0A383TCV0_9LACT</name>
<dbReference type="EMBL" id="UNRR01000013">
    <property type="protein sequence ID" value="SYZ78160.1"/>
    <property type="molecule type" value="Genomic_DNA"/>
</dbReference>
<evidence type="ECO:0000256" key="2">
    <source>
        <dbReference type="ARBA" id="ARBA00022747"/>
    </source>
</evidence>
<dbReference type="InterPro" id="IPR052021">
    <property type="entry name" value="Type-I_RS_S_subunit"/>
</dbReference>
<evidence type="ECO:0000313" key="6">
    <source>
        <dbReference type="Proteomes" id="UP000262072"/>
    </source>
</evidence>
<dbReference type="PANTHER" id="PTHR30408:SF12">
    <property type="entry name" value="TYPE I RESTRICTION ENZYME MJAVIII SPECIFICITY SUBUNIT"/>
    <property type="match status" value="1"/>
</dbReference>
<feature type="domain" description="Type I restriction modification DNA specificity" evidence="4">
    <location>
        <begin position="20"/>
        <end position="165"/>
    </location>
</feature>
<feature type="domain" description="Type I restriction modification DNA specificity" evidence="4">
    <location>
        <begin position="200"/>
        <end position="365"/>
    </location>
</feature>
<dbReference type="InterPro" id="IPR044946">
    <property type="entry name" value="Restrct_endonuc_typeI_TRD_sf"/>
</dbReference>
<dbReference type="Proteomes" id="UP000262072">
    <property type="component" value="Unassembled WGS sequence"/>
</dbReference>
<protein>
    <submittedName>
        <fullName evidence="5">Restriction endonuclease type i hsds</fullName>
    </submittedName>
</protein>
<keyword evidence="3" id="KW-0238">DNA-binding</keyword>
<reference evidence="6" key="1">
    <citation type="submission" date="2018-05" db="EMBL/GenBank/DDBJ databases">
        <authorList>
            <person name="Strepis N."/>
        </authorList>
    </citation>
    <scope>NUCLEOTIDE SEQUENCE [LARGE SCALE GENOMIC DNA]</scope>
</reference>
<proteinExistence type="inferred from homology"/>
<dbReference type="GO" id="GO:0003677">
    <property type="term" value="F:DNA binding"/>
    <property type="evidence" value="ECO:0007669"/>
    <property type="project" value="UniProtKB-KW"/>
</dbReference>
<dbReference type="AlphaFoldDB" id="A0A383TCV0"/>
<keyword evidence="5" id="KW-0255">Endonuclease</keyword>
<dbReference type="Pfam" id="PF01420">
    <property type="entry name" value="Methylase_S"/>
    <property type="match status" value="2"/>
</dbReference>
<evidence type="ECO:0000256" key="3">
    <source>
        <dbReference type="ARBA" id="ARBA00023125"/>
    </source>
</evidence>